<sequence>MGAWFRIAGVLGLPLLLAGCLLAPGKFTSKLTVNADRSFTYAYVGEVYAIDQDANLTDASDKDDKTKAAEAAKKKADSEAKNRAIADALSKEAGYRSVRYMGEGRFLIDYQVSGRLDHAFIYPFNLDAQAIVPFVAVELRANGTIRVKAPGFANDSKDQAGPMSGMGGGGDASAKMDGTFTLDTDAEIVSTNYEEGPQVAGGRKTLSWKVSPLTRDAPTAVLRLR</sequence>
<dbReference type="EMBL" id="JBHUDY010000002">
    <property type="protein sequence ID" value="MFD1612892.1"/>
    <property type="molecule type" value="Genomic_DNA"/>
</dbReference>
<evidence type="ECO:0000313" key="2">
    <source>
        <dbReference type="Proteomes" id="UP001597115"/>
    </source>
</evidence>
<dbReference type="RefSeq" id="WP_380890441.1">
    <property type="nucleotide sequence ID" value="NZ_JBHUDY010000002.1"/>
</dbReference>
<organism evidence="1 2">
    <name type="scientific">Sphingomonas tabacisoli</name>
    <dbReference type="NCBI Taxonomy" id="2249466"/>
    <lineage>
        <taxon>Bacteria</taxon>
        <taxon>Pseudomonadati</taxon>
        <taxon>Pseudomonadota</taxon>
        <taxon>Alphaproteobacteria</taxon>
        <taxon>Sphingomonadales</taxon>
        <taxon>Sphingomonadaceae</taxon>
        <taxon>Sphingomonas</taxon>
    </lineage>
</organism>
<dbReference type="Proteomes" id="UP001597115">
    <property type="component" value="Unassembled WGS sequence"/>
</dbReference>
<dbReference type="PROSITE" id="PS51257">
    <property type="entry name" value="PROKAR_LIPOPROTEIN"/>
    <property type="match status" value="1"/>
</dbReference>
<accession>A0ABW4I6K8</accession>
<proteinExistence type="predicted"/>
<protein>
    <submittedName>
        <fullName evidence="1">Uncharacterized protein</fullName>
    </submittedName>
</protein>
<comment type="caution">
    <text evidence="1">The sequence shown here is derived from an EMBL/GenBank/DDBJ whole genome shotgun (WGS) entry which is preliminary data.</text>
</comment>
<evidence type="ECO:0000313" key="1">
    <source>
        <dbReference type="EMBL" id="MFD1612892.1"/>
    </source>
</evidence>
<keyword evidence="2" id="KW-1185">Reference proteome</keyword>
<name>A0ABW4I6K8_9SPHN</name>
<gene>
    <name evidence="1" type="ORF">ACFSCW_13890</name>
</gene>
<reference evidence="2" key="1">
    <citation type="journal article" date="2019" name="Int. J. Syst. Evol. Microbiol.">
        <title>The Global Catalogue of Microorganisms (GCM) 10K type strain sequencing project: providing services to taxonomists for standard genome sequencing and annotation.</title>
        <authorList>
            <consortium name="The Broad Institute Genomics Platform"/>
            <consortium name="The Broad Institute Genome Sequencing Center for Infectious Disease"/>
            <person name="Wu L."/>
            <person name="Ma J."/>
        </authorList>
    </citation>
    <scope>NUCLEOTIDE SEQUENCE [LARGE SCALE GENOMIC DNA]</scope>
    <source>
        <strain evidence="2">CGMCC 1.16275</strain>
    </source>
</reference>